<evidence type="ECO:0000259" key="2">
    <source>
        <dbReference type="Pfam" id="PF05170"/>
    </source>
</evidence>
<organism evidence="3 4">
    <name type="scientific">Brucella intermedia LMG 3301</name>
    <dbReference type="NCBI Taxonomy" id="641118"/>
    <lineage>
        <taxon>Bacteria</taxon>
        <taxon>Pseudomonadati</taxon>
        <taxon>Pseudomonadota</taxon>
        <taxon>Alphaproteobacteria</taxon>
        <taxon>Hyphomicrobiales</taxon>
        <taxon>Brucellaceae</taxon>
        <taxon>Brucella/Ochrobactrum group</taxon>
        <taxon>Brucella</taxon>
    </lineage>
</organism>
<dbReference type="GO" id="GO:0090313">
    <property type="term" value="P:regulation of protein targeting to membrane"/>
    <property type="evidence" value="ECO:0007669"/>
    <property type="project" value="TreeGrafter"/>
</dbReference>
<dbReference type="GO" id="GO:0003743">
    <property type="term" value="F:translation initiation factor activity"/>
    <property type="evidence" value="ECO:0007669"/>
    <property type="project" value="UniProtKB-KW"/>
</dbReference>
<feature type="region of interest" description="Disordered" evidence="1">
    <location>
        <begin position="1206"/>
        <end position="1284"/>
    </location>
</feature>
<keyword evidence="3" id="KW-0396">Initiation factor</keyword>
<dbReference type="Proteomes" id="UP000004386">
    <property type="component" value="Unassembled WGS sequence"/>
</dbReference>
<dbReference type="HOGENOM" id="CLU_003996_0_0_5"/>
<reference evidence="3 4" key="1">
    <citation type="submission" date="2009-05" db="EMBL/GenBank/DDBJ databases">
        <authorList>
            <person name="Setubal J.C."/>
            <person name="Boyle S."/>
            <person name="Crasta O.R."/>
            <person name="Gillespie J.J."/>
            <person name="Kenyon R.W."/>
            <person name="Lu J."/>
            <person name="Mane S."/>
            <person name="Nagrani S."/>
            <person name="Shallom J.M."/>
            <person name="Shallom S."/>
            <person name="Shukla M."/>
            <person name="Snyder E.E."/>
            <person name="Sobral B.W."/>
            <person name="Wattam A.R."/>
            <person name="Will R."/>
            <person name="Williams K."/>
            <person name="Yoo H."/>
            <person name="Munk C."/>
            <person name="Tapia R."/>
            <person name="Green L."/>
            <person name="Rogers Y."/>
            <person name="Detter J.C."/>
            <person name="Bruce D."/>
            <person name="Brettin T.S."/>
            <person name="Tsolis R."/>
        </authorList>
    </citation>
    <scope>NUCLEOTIDE SEQUENCE [LARGE SCALE GENOMIC DNA]</scope>
    <source>
        <strain evidence="3 4">LMG 3301</strain>
    </source>
</reference>
<dbReference type="Pfam" id="PF05170">
    <property type="entry name" value="AsmA"/>
    <property type="match status" value="2"/>
</dbReference>
<evidence type="ECO:0000256" key="1">
    <source>
        <dbReference type="SAM" id="MobiDB-lite"/>
    </source>
</evidence>
<feature type="compositionally biased region" description="Basic and acidic residues" evidence="1">
    <location>
        <begin position="1208"/>
        <end position="1234"/>
    </location>
</feature>
<evidence type="ECO:0000313" key="3">
    <source>
        <dbReference type="EMBL" id="EEQ96120.1"/>
    </source>
</evidence>
<dbReference type="PANTHER" id="PTHR30441">
    <property type="entry name" value="DUF748 DOMAIN-CONTAINING PROTEIN"/>
    <property type="match status" value="1"/>
</dbReference>
<feature type="compositionally biased region" description="Low complexity" evidence="1">
    <location>
        <begin position="1235"/>
        <end position="1250"/>
    </location>
</feature>
<dbReference type="GO" id="GO:0005886">
    <property type="term" value="C:plasma membrane"/>
    <property type="evidence" value="ECO:0007669"/>
    <property type="project" value="TreeGrafter"/>
</dbReference>
<feature type="domain" description="AsmA" evidence="2">
    <location>
        <begin position="932"/>
        <end position="1041"/>
    </location>
</feature>
<accession>C4WF23</accession>
<feature type="region of interest" description="Disordered" evidence="1">
    <location>
        <begin position="656"/>
        <end position="686"/>
    </location>
</feature>
<dbReference type="InterPro" id="IPR052894">
    <property type="entry name" value="AsmA-related"/>
</dbReference>
<dbReference type="PANTHER" id="PTHR30441:SF4">
    <property type="entry name" value="PROTEIN ASMA"/>
    <property type="match status" value="1"/>
</dbReference>
<protein>
    <submittedName>
        <fullName evidence="3">Translation initiation factor IF-2</fullName>
    </submittedName>
</protein>
<dbReference type="InterPro" id="IPR007844">
    <property type="entry name" value="AsmA"/>
</dbReference>
<keyword evidence="3" id="KW-0648">Protein biosynthesis</keyword>
<gene>
    <name evidence="3" type="ORF">OINT_1001535</name>
</gene>
<sequence length="1284" mass="135008">MTGAAFLGRIFVIVGGLLVLLLTAALVVPPFVDWSGYRADFEREASRILGRPVKVAGDVSARLLPFPSVAFSDVRVGADAAQPVMTVDTFSMDAELMPFLRGQLLIFDMRVDRPRATISLDRDGKVDWAIRPSTPLDPAKIKLERLSVKDGTITLREEASGRSHTATELNAVISANSLAGPWQANGSLVLRGERLAIDLTSGEAKPDGSLRVRARISPDAIPATFETDGDVTVTEGRLDYAGDFSLRSSDMVAKTGKDQKAPAETPFFSGVRVTGKFKADRSRFDASEFRMEQGPADNPYVVNGKAFIDYGEEPRFEVSADGQQLYWGPNEAASEEQTGSDMPIADRIAIVRRVLEQLPIPTIPGNVDLRLPAVIAGGTTIRSVTVSAEPDGNNWNIRQFAADLPGRTKVEAKGTLSVGKDFGFKGELLVASRQPSGLATWLNETVDDSVRKLDGAGFSGQVELRDGMQRIDNLEIALGKTTLKGSFVREVKGLAQPAITLALNGGVVESEALQAFTGFFSSGDGLGLLDGQSLNLAFKAGPVRYQDMEAGNVDMALRLHDGRFDFDRLMIGDVAGTTLTATGTYEPFANTPSGSLDATILSADLSRFLSLMANRYPQLPLFHALSIRAANFPGLFEDSEINVIANAVSPSVPAVAPVPAKTAASKDKSDRPAEAKAKNPPGVGEFSFSVTGKAGGMKLDLSGTASGGEGESEPLQMQLNGTAASEQGEAVLALIGLPTLPLGLAGELTADLSMQGAPSAGMRTLLKLTAPDGAATADGVISLVGGDIAASGKAQLKSADLQPFIATAGFALPGFGEGLSADLASDFQFAKGILRFPNLTGKLDGEEVSARLEANFADSGLPQLKGEAKLATLEVDSLAAIMLGQDAFEPAKPVAKTIWPRGAFAVRSSLPLLLDVKLNVAQAHMGGFGTATEFSTRLLKTMDGLQLNELTGNWAGGYLVGNVSLSNSDKNALLSTELKWSGANLKDFYQLETGAAPLGGVVKAAVNLNGSGESVAALVGSLAGTASFDVENFTVNGLDGAALPAMIAAADATGDQSSGPDKLASKQFVGIADKATGQGTFTPGNARFDFTISGGVARMAAANLNDGNAVLLGDLQFDLSTLGIGGNGSLTFQNDGGSDTGISPQVAFSLGGTYSVPEVTFDKQPLIQFLTQRALEREQERVESMQASLMEKQRLRRQLGLFEADEEERNRLQREEEARRRSEAKAREAARQAAEEAQQLEAQKPQAAPAGGTNAPLASPDGGQSLNEFLKSLEQVPAAPAPQP</sequence>
<name>C4WF23_9HYPH</name>
<evidence type="ECO:0000313" key="4">
    <source>
        <dbReference type="Proteomes" id="UP000004386"/>
    </source>
</evidence>
<proteinExistence type="predicted"/>
<feature type="domain" description="AsmA" evidence="2">
    <location>
        <begin position="9"/>
        <end position="172"/>
    </location>
</feature>
<comment type="caution">
    <text evidence="3">The sequence shown here is derived from an EMBL/GenBank/DDBJ whole genome shotgun (WGS) entry which is preliminary data.</text>
</comment>
<dbReference type="EMBL" id="ACQA01000001">
    <property type="protein sequence ID" value="EEQ96120.1"/>
    <property type="molecule type" value="Genomic_DNA"/>
</dbReference>
<feature type="compositionally biased region" description="Basic and acidic residues" evidence="1">
    <location>
        <begin position="664"/>
        <end position="677"/>
    </location>
</feature>
<dbReference type="PIRSF" id="PIRSF034039">
    <property type="entry name" value="UCP034039"/>
    <property type="match status" value="1"/>
</dbReference>
<dbReference type="InterPro" id="IPR017023">
    <property type="entry name" value="UCP034039"/>
</dbReference>